<keyword evidence="1" id="KW-0611">Plant defense</keyword>
<accession>A0A200QEA9</accession>
<dbReference type="AlphaFoldDB" id="A0A200QEA9"/>
<dbReference type="InterPro" id="IPR002182">
    <property type="entry name" value="NB-ARC"/>
</dbReference>
<reference evidence="3 4" key="1">
    <citation type="journal article" date="2017" name="Mol. Plant">
        <title>The Genome of Medicinal Plant Macleaya cordata Provides New Insights into Benzylisoquinoline Alkaloids Metabolism.</title>
        <authorList>
            <person name="Liu X."/>
            <person name="Liu Y."/>
            <person name="Huang P."/>
            <person name="Ma Y."/>
            <person name="Qing Z."/>
            <person name="Tang Q."/>
            <person name="Cao H."/>
            <person name="Cheng P."/>
            <person name="Zheng Y."/>
            <person name="Yuan Z."/>
            <person name="Zhou Y."/>
            <person name="Liu J."/>
            <person name="Tang Z."/>
            <person name="Zhuo Y."/>
            <person name="Zhang Y."/>
            <person name="Yu L."/>
            <person name="Huang J."/>
            <person name="Yang P."/>
            <person name="Peng Q."/>
            <person name="Zhang J."/>
            <person name="Jiang W."/>
            <person name="Zhang Z."/>
            <person name="Lin K."/>
            <person name="Ro D.K."/>
            <person name="Chen X."/>
            <person name="Xiong X."/>
            <person name="Shang Y."/>
            <person name="Huang S."/>
            <person name="Zeng J."/>
        </authorList>
    </citation>
    <scope>NUCLEOTIDE SEQUENCE [LARGE SCALE GENOMIC DNA]</scope>
    <source>
        <strain evidence="4">cv. BLH2017</strain>
        <tissue evidence="3">Root</tissue>
    </source>
</reference>
<evidence type="ECO:0000313" key="3">
    <source>
        <dbReference type="EMBL" id="OVA08791.1"/>
    </source>
</evidence>
<keyword evidence="4" id="KW-1185">Reference proteome</keyword>
<protein>
    <submittedName>
        <fullName evidence="3">Disease resistance protein</fullName>
    </submittedName>
</protein>
<name>A0A200QEA9_MACCD</name>
<comment type="caution">
    <text evidence="3">The sequence shown here is derived from an EMBL/GenBank/DDBJ whole genome shotgun (WGS) entry which is preliminary data.</text>
</comment>
<proteinExistence type="predicted"/>
<dbReference type="Pfam" id="PF00931">
    <property type="entry name" value="NB-ARC"/>
    <property type="match status" value="1"/>
</dbReference>
<dbReference type="EMBL" id="MVGT01002266">
    <property type="protein sequence ID" value="OVA08791.1"/>
    <property type="molecule type" value="Genomic_DNA"/>
</dbReference>
<dbReference type="Gene3D" id="3.40.50.300">
    <property type="entry name" value="P-loop containing nucleotide triphosphate hydrolases"/>
    <property type="match status" value="1"/>
</dbReference>
<evidence type="ECO:0000256" key="1">
    <source>
        <dbReference type="ARBA" id="ARBA00022821"/>
    </source>
</evidence>
<dbReference type="InParanoid" id="A0A200QEA9"/>
<organism evidence="3 4">
    <name type="scientific">Macleaya cordata</name>
    <name type="common">Five-seeded plume-poppy</name>
    <name type="synonym">Bocconia cordata</name>
    <dbReference type="NCBI Taxonomy" id="56857"/>
    <lineage>
        <taxon>Eukaryota</taxon>
        <taxon>Viridiplantae</taxon>
        <taxon>Streptophyta</taxon>
        <taxon>Embryophyta</taxon>
        <taxon>Tracheophyta</taxon>
        <taxon>Spermatophyta</taxon>
        <taxon>Magnoliopsida</taxon>
        <taxon>Ranunculales</taxon>
        <taxon>Papaveraceae</taxon>
        <taxon>Papaveroideae</taxon>
        <taxon>Macleaya</taxon>
    </lineage>
</organism>
<dbReference type="SUPFAM" id="SSF52540">
    <property type="entry name" value="P-loop containing nucleoside triphosphate hydrolases"/>
    <property type="match status" value="1"/>
</dbReference>
<dbReference type="GO" id="GO:0006952">
    <property type="term" value="P:defense response"/>
    <property type="evidence" value="ECO:0007669"/>
    <property type="project" value="UniProtKB-KW"/>
</dbReference>
<dbReference type="InterPro" id="IPR027417">
    <property type="entry name" value="P-loop_NTPase"/>
</dbReference>
<dbReference type="PRINTS" id="PR00364">
    <property type="entry name" value="DISEASERSIST"/>
</dbReference>
<dbReference type="GO" id="GO:0043531">
    <property type="term" value="F:ADP binding"/>
    <property type="evidence" value="ECO:0007669"/>
    <property type="project" value="InterPro"/>
</dbReference>
<dbReference type="OrthoDB" id="1708560at2759"/>
<dbReference type="OMA" id="EREWEHI"/>
<feature type="domain" description="NB-ARC" evidence="2">
    <location>
        <begin position="63"/>
        <end position="219"/>
    </location>
</feature>
<dbReference type="PANTHER" id="PTHR36766">
    <property type="entry name" value="PLANT BROAD-SPECTRUM MILDEW RESISTANCE PROTEIN RPW8"/>
    <property type="match status" value="1"/>
</dbReference>
<dbReference type="PANTHER" id="PTHR36766:SF48">
    <property type="entry name" value="DISEASE RESISTANCE PROTEIN RGA3"/>
    <property type="match status" value="1"/>
</dbReference>
<dbReference type="FunFam" id="3.40.50.300:FF:001091">
    <property type="entry name" value="Probable disease resistance protein At1g61300"/>
    <property type="match status" value="1"/>
</dbReference>
<gene>
    <name evidence="3" type="ORF">BVC80_8801g17</name>
</gene>
<dbReference type="Proteomes" id="UP000195402">
    <property type="component" value="Unassembled WGS sequence"/>
</dbReference>
<dbReference type="STRING" id="56857.A0A200QEA9"/>
<evidence type="ECO:0000313" key="4">
    <source>
        <dbReference type="Proteomes" id="UP000195402"/>
    </source>
</evidence>
<evidence type="ECO:0000259" key="2">
    <source>
        <dbReference type="Pfam" id="PF00931"/>
    </source>
</evidence>
<sequence>MSPTILSHINDQIIIRENRETTSFVEDSEVVGRDIDKSKIVNMLLMTIGSSSSSLSNYNKQEENEKLSVIPIVGMGGLGKTTLAQSVYNYESVKKHFELRIWVYVSVDFDVKRLLREIILSITGSKCDDASSMDVMVRRVHESLTGKKFLLVLDDLWNVNHEKWEKLKSLLTIGDQGSKIIVTTRSNVVASIVRGVIPQYNLQQLSDDECWFIIRQRAFAPGGAIETPNLVAIGKEIVKKCGGLPCYYVRILYNRSTNK</sequence>